<keyword evidence="1" id="KW-1133">Transmembrane helix</keyword>
<protein>
    <submittedName>
        <fullName evidence="2">Uncharacterized protein</fullName>
    </submittedName>
</protein>
<sequence>MRKQVLTKEQFAMIHLLGGWIGVNPSGLAREIGQSCARLELDINKLQFKFALADKFHQRSRSSTICGQRKIYSTWGNLLIPYIIYTNSISLKKYAKLVVLTSLVGSISVAILPVLKRCLVFRDKSYSGFEIMFLILFTMVLFQNAQTLFLLSWKYKYISFFFFFCKYKCLKDFIIKKKRFGNVIALDFRRRYDLVRLTTRLIRPGKDPFNTEYMRDTYRQHLFPIEYHEQDPALTSSSLHSLEFSCHDTVYNWSLLRSFFLDFGLHFLRREEGDLAVLVLTMAMLYGTYFVLVFSDGIGPRSQVFDGTFVLALGVFLMLPALFSLGYADKVNSKLDEQRYFLAETMLKLKNEELNHKSEYGCSQNSIRRSTILMEKIIDMLNSDKFRIRFLGYNVDTTTTGVIATVIGSVGFGVGRVVANSIN</sequence>
<reference evidence="2 3" key="1">
    <citation type="journal article" date="2013" name="Curr. Biol.">
        <title>The Genome of the Foraminiferan Reticulomyxa filosa.</title>
        <authorList>
            <person name="Glockner G."/>
            <person name="Hulsmann N."/>
            <person name="Schleicher M."/>
            <person name="Noegel A.A."/>
            <person name="Eichinger L."/>
            <person name="Gallinger C."/>
            <person name="Pawlowski J."/>
            <person name="Sierra R."/>
            <person name="Euteneuer U."/>
            <person name="Pillet L."/>
            <person name="Moustafa A."/>
            <person name="Platzer M."/>
            <person name="Groth M."/>
            <person name="Szafranski K."/>
            <person name="Schliwa M."/>
        </authorList>
    </citation>
    <scope>NUCLEOTIDE SEQUENCE [LARGE SCALE GENOMIC DNA]</scope>
</reference>
<gene>
    <name evidence="2" type="ORF">RFI_07149</name>
</gene>
<keyword evidence="1" id="KW-0472">Membrane</keyword>
<evidence type="ECO:0000313" key="2">
    <source>
        <dbReference type="EMBL" id="ETO29967.1"/>
    </source>
</evidence>
<feature type="transmembrane region" description="Helical" evidence="1">
    <location>
        <begin position="275"/>
        <end position="295"/>
    </location>
</feature>
<dbReference type="AlphaFoldDB" id="X6NXH4"/>
<name>X6NXH4_RETFI</name>
<dbReference type="EMBL" id="ASPP01005748">
    <property type="protein sequence ID" value="ETO29967.1"/>
    <property type="molecule type" value="Genomic_DNA"/>
</dbReference>
<organism evidence="2 3">
    <name type="scientific">Reticulomyxa filosa</name>
    <dbReference type="NCBI Taxonomy" id="46433"/>
    <lineage>
        <taxon>Eukaryota</taxon>
        <taxon>Sar</taxon>
        <taxon>Rhizaria</taxon>
        <taxon>Retaria</taxon>
        <taxon>Foraminifera</taxon>
        <taxon>Monothalamids</taxon>
        <taxon>Reticulomyxidae</taxon>
        <taxon>Reticulomyxa</taxon>
    </lineage>
</organism>
<accession>X6NXH4</accession>
<evidence type="ECO:0000313" key="3">
    <source>
        <dbReference type="Proteomes" id="UP000023152"/>
    </source>
</evidence>
<dbReference type="Proteomes" id="UP000023152">
    <property type="component" value="Unassembled WGS sequence"/>
</dbReference>
<feature type="transmembrane region" description="Helical" evidence="1">
    <location>
        <begin position="97"/>
        <end position="115"/>
    </location>
</feature>
<evidence type="ECO:0000256" key="1">
    <source>
        <dbReference type="SAM" id="Phobius"/>
    </source>
</evidence>
<keyword evidence="1" id="KW-0812">Transmembrane</keyword>
<feature type="transmembrane region" description="Helical" evidence="1">
    <location>
        <begin position="307"/>
        <end position="328"/>
    </location>
</feature>
<keyword evidence="3" id="KW-1185">Reference proteome</keyword>
<proteinExistence type="predicted"/>
<feature type="transmembrane region" description="Helical" evidence="1">
    <location>
        <begin position="131"/>
        <end position="151"/>
    </location>
</feature>
<comment type="caution">
    <text evidence="2">The sequence shown here is derived from an EMBL/GenBank/DDBJ whole genome shotgun (WGS) entry which is preliminary data.</text>
</comment>